<gene>
    <name evidence="1" type="ORF">ILYODFUR_028966</name>
</gene>
<name>A0ABV0SQV7_9TELE</name>
<proteinExistence type="predicted"/>
<accession>A0ABV0SQV7</accession>
<sequence length="66" mass="7714">MGGCLPVNIRRSMPWESPKGYEHFYDAEKCTGYVSWRLKTIFRNAVKRPAKMATVAQAQGPKRRRW</sequence>
<keyword evidence="2" id="KW-1185">Reference proteome</keyword>
<protein>
    <submittedName>
        <fullName evidence="1">Uncharacterized protein</fullName>
    </submittedName>
</protein>
<comment type="caution">
    <text evidence="1">The sequence shown here is derived from an EMBL/GenBank/DDBJ whole genome shotgun (WGS) entry which is preliminary data.</text>
</comment>
<evidence type="ECO:0000313" key="1">
    <source>
        <dbReference type="EMBL" id="MEQ2222689.1"/>
    </source>
</evidence>
<dbReference type="EMBL" id="JAHRIQ010004048">
    <property type="protein sequence ID" value="MEQ2222689.1"/>
    <property type="molecule type" value="Genomic_DNA"/>
</dbReference>
<reference evidence="1 2" key="1">
    <citation type="submission" date="2021-06" db="EMBL/GenBank/DDBJ databases">
        <authorList>
            <person name="Palmer J.M."/>
        </authorList>
    </citation>
    <scope>NUCLEOTIDE SEQUENCE [LARGE SCALE GENOMIC DNA]</scope>
    <source>
        <strain evidence="2">if_2019</strain>
        <tissue evidence="1">Muscle</tissue>
    </source>
</reference>
<organism evidence="1 2">
    <name type="scientific">Ilyodon furcidens</name>
    <name type="common">goldbreast splitfin</name>
    <dbReference type="NCBI Taxonomy" id="33524"/>
    <lineage>
        <taxon>Eukaryota</taxon>
        <taxon>Metazoa</taxon>
        <taxon>Chordata</taxon>
        <taxon>Craniata</taxon>
        <taxon>Vertebrata</taxon>
        <taxon>Euteleostomi</taxon>
        <taxon>Actinopterygii</taxon>
        <taxon>Neopterygii</taxon>
        <taxon>Teleostei</taxon>
        <taxon>Neoteleostei</taxon>
        <taxon>Acanthomorphata</taxon>
        <taxon>Ovalentaria</taxon>
        <taxon>Atherinomorphae</taxon>
        <taxon>Cyprinodontiformes</taxon>
        <taxon>Goodeidae</taxon>
        <taxon>Ilyodon</taxon>
    </lineage>
</organism>
<dbReference type="Proteomes" id="UP001482620">
    <property type="component" value="Unassembled WGS sequence"/>
</dbReference>
<evidence type="ECO:0000313" key="2">
    <source>
        <dbReference type="Proteomes" id="UP001482620"/>
    </source>
</evidence>